<keyword evidence="1" id="KW-0812">Transmembrane</keyword>
<feature type="non-terminal residue" evidence="2">
    <location>
        <position position="1"/>
    </location>
</feature>
<evidence type="ECO:0000313" key="2">
    <source>
        <dbReference type="EMBL" id="JAP12430.1"/>
    </source>
</evidence>
<proteinExistence type="predicted"/>
<dbReference type="EMBL" id="GEDG01029614">
    <property type="protein sequence ID" value="JAP12430.1"/>
    <property type="molecule type" value="Transcribed_RNA"/>
</dbReference>
<keyword evidence="1" id="KW-0472">Membrane</keyword>
<protein>
    <submittedName>
        <fullName evidence="2">Putative ovule protein</fullName>
    </submittedName>
</protein>
<keyword evidence="1" id="KW-1133">Transmembrane helix</keyword>
<evidence type="ECO:0000256" key="1">
    <source>
        <dbReference type="SAM" id="Phobius"/>
    </source>
</evidence>
<organism evidence="2">
    <name type="scientific">Solanum chacoense</name>
    <name type="common">Chaco potato</name>
    <dbReference type="NCBI Taxonomy" id="4108"/>
    <lineage>
        <taxon>Eukaryota</taxon>
        <taxon>Viridiplantae</taxon>
        <taxon>Streptophyta</taxon>
        <taxon>Embryophyta</taxon>
        <taxon>Tracheophyta</taxon>
        <taxon>Spermatophyta</taxon>
        <taxon>Magnoliopsida</taxon>
        <taxon>eudicotyledons</taxon>
        <taxon>Gunneridae</taxon>
        <taxon>Pentapetalae</taxon>
        <taxon>asterids</taxon>
        <taxon>lamiids</taxon>
        <taxon>Solanales</taxon>
        <taxon>Solanaceae</taxon>
        <taxon>Solanoideae</taxon>
        <taxon>Solaneae</taxon>
        <taxon>Solanum</taxon>
    </lineage>
</organism>
<feature type="transmembrane region" description="Helical" evidence="1">
    <location>
        <begin position="37"/>
        <end position="58"/>
    </location>
</feature>
<dbReference type="AlphaFoldDB" id="A0A0V0GWF2"/>
<sequence>LYFPFLVYQSSEYVNLFEIIFWRLLKCMSYAMKIMFSLCFSLNSYMPCSFFCIFIKFLTCKLEVLF</sequence>
<accession>A0A0V0GWF2</accession>
<name>A0A0V0GWF2_SOLCH</name>
<reference evidence="2" key="1">
    <citation type="submission" date="2015-12" db="EMBL/GenBank/DDBJ databases">
        <title>Gene expression during late stages of embryo sac development: a critical building block for successful pollen-pistil interactions.</title>
        <authorList>
            <person name="Liu Y."/>
            <person name="Joly V."/>
            <person name="Sabar M."/>
            <person name="Matton D.P."/>
        </authorList>
    </citation>
    <scope>NUCLEOTIDE SEQUENCE</scope>
</reference>